<accession>A0ABZ2T478</accession>
<keyword evidence="3" id="KW-1185">Reference proteome</keyword>
<organism evidence="2 3">
    <name type="scientific">Candidatus Enterococcus mangumiae</name>
    <dbReference type="NCBI Taxonomy" id="2230878"/>
    <lineage>
        <taxon>Bacteria</taxon>
        <taxon>Bacillati</taxon>
        <taxon>Bacillota</taxon>
        <taxon>Bacilli</taxon>
        <taxon>Lactobacillales</taxon>
        <taxon>Enterococcaceae</taxon>
        <taxon>Enterococcus</taxon>
    </lineage>
</organism>
<dbReference type="EMBL" id="CP147250">
    <property type="protein sequence ID" value="WYJ81486.1"/>
    <property type="molecule type" value="Genomic_DNA"/>
</dbReference>
<dbReference type="Pfam" id="PF06923">
    <property type="entry name" value="GutM"/>
    <property type="match status" value="1"/>
</dbReference>
<evidence type="ECO:0000256" key="1">
    <source>
        <dbReference type="SAM" id="Phobius"/>
    </source>
</evidence>
<keyword evidence="1" id="KW-0472">Membrane</keyword>
<dbReference type="Proteomes" id="UP000664360">
    <property type="component" value="Chromosome"/>
</dbReference>
<feature type="transmembrane region" description="Helical" evidence="1">
    <location>
        <begin position="12"/>
        <end position="31"/>
    </location>
</feature>
<dbReference type="InterPro" id="IPR009693">
    <property type="entry name" value="Glucitol_operon_activator"/>
</dbReference>
<dbReference type="PIRSF" id="PIRSF011474">
    <property type="entry name" value="Glucitol_operon_activator"/>
    <property type="match status" value="1"/>
</dbReference>
<evidence type="ECO:0000313" key="2">
    <source>
        <dbReference type="EMBL" id="WYJ81486.1"/>
    </source>
</evidence>
<protein>
    <recommendedName>
        <fullName evidence="4">Transcriptional regulator</fullName>
    </recommendedName>
</protein>
<evidence type="ECO:0000313" key="3">
    <source>
        <dbReference type="Proteomes" id="UP000664360"/>
    </source>
</evidence>
<name>A0ABZ2T478_9ENTE</name>
<keyword evidence="1" id="KW-0812">Transmembrane</keyword>
<proteinExistence type="predicted"/>
<reference evidence="2 3" key="1">
    <citation type="submission" date="2024-03" db="EMBL/GenBank/DDBJ databases">
        <title>The Genome Sequence of Enterococcus sp. DIV1094.</title>
        <authorList>
            <consortium name="The Broad Institute Genomics Platform"/>
            <consortium name="The Broad Institute Microbial Omics Core"/>
            <consortium name="The Broad Institute Genomic Center for Infectious Diseases"/>
            <person name="Earl A."/>
            <person name="Manson A."/>
            <person name="Gilmore M."/>
            <person name="Schwartman J."/>
            <person name="Shea T."/>
            <person name="Abouelleil A."/>
            <person name="Cao P."/>
            <person name="Chapman S."/>
            <person name="Cusick C."/>
            <person name="Young S."/>
            <person name="Neafsey D."/>
            <person name="Nusbaum C."/>
            <person name="Birren B."/>
        </authorList>
    </citation>
    <scope>NUCLEOTIDE SEQUENCE [LARGE SCALE GENOMIC DNA]</scope>
    <source>
        <strain evidence="2 3">DIV1094</strain>
    </source>
</reference>
<evidence type="ECO:0008006" key="4">
    <source>
        <dbReference type="Google" id="ProtNLM"/>
    </source>
</evidence>
<sequence length="170" mass="19765">MLDEKKGDHYMNFIYVFGAFALLAYGLQVVFGMKQIKHFNQIYVQMRRKGKVAIGRRAGKIKAGTIVMFAVDQNGFIIEARKMQGVTVLAKFRLLPQYIGTDIHYIDNYHPLVRNENKLVQQAMLNAREIYLRVELGNYQEESLPSPLTMLGIQFSLWKKQYLSRKRSVE</sequence>
<gene>
    <name evidence="2" type="ORF">DOK79_003071</name>
</gene>
<keyword evidence="1" id="KW-1133">Transmembrane helix</keyword>